<name>A0A7S0EPC2_9EUKA</name>
<organism evidence="1">
    <name type="scientific">Phaeocystis antarctica</name>
    <dbReference type="NCBI Taxonomy" id="33657"/>
    <lineage>
        <taxon>Eukaryota</taxon>
        <taxon>Haptista</taxon>
        <taxon>Haptophyta</taxon>
        <taxon>Prymnesiophyceae</taxon>
        <taxon>Phaeocystales</taxon>
        <taxon>Phaeocystaceae</taxon>
        <taxon>Phaeocystis</taxon>
    </lineage>
</organism>
<reference evidence="1" key="1">
    <citation type="submission" date="2021-01" db="EMBL/GenBank/DDBJ databases">
        <authorList>
            <person name="Corre E."/>
            <person name="Pelletier E."/>
            <person name="Niang G."/>
            <person name="Scheremetjew M."/>
            <person name="Finn R."/>
            <person name="Kale V."/>
            <person name="Holt S."/>
            <person name="Cochrane G."/>
            <person name="Meng A."/>
            <person name="Brown T."/>
            <person name="Cohen L."/>
        </authorList>
    </citation>
    <scope>NUCLEOTIDE SEQUENCE</scope>
    <source>
        <strain evidence="1">CCMP1374</strain>
    </source>
</reference>
<dbReference type="AlphaFoldDB" id="A0A7S0EPC2"/>
<dbReference type="EMBL" id="HBEP01020317">
    <property type="protein sequence ID" value="CAD8490962.1"/>
    <property type="molecule type" value="Transcribed_RNA"/>
</dbReference>
<evidence type="ECO:0000313" key="1">
    <source>
        <dbReference type="EMBL" id="CAD8490962.1"/>
    </source>
</evidence>
<proteinExistence type="predicted"/>
<protein>
    <submittedName>
        <fullName evidence="1">Uncharacterized protein</fullName>
    </submittedName>
</protein>
<gene>
    <name evidence="1" type="ORF">PANT1444_LOCUS11416</name>
</gene>
<accession>A0A7S0EPC2</accession>
<sequence>MRGREPESLKVSLPPFNVPKTITLLPMTKSYNVPTFGAMIPKAIMPLFESEEIKATAEELHIKIPQHALDSFVQKKMFKVKILVQAARDLGGWDEQADRLERFATAFENLPVGEISGPDEWKRFVEQHVAEGWESRLHFDHVLQNFGFDDDVSKTLRAMKHAETDGKTGEVTTHDLETFSFRWLGKAFSGYSVKGCLTDVVNLVFAMAELYDDDGKDPKDLPESEIADKITAVVTKVNAGDLSGLWVPTHIVHDSESDDLLCWLLLEQIHKTLGSDLQVLVQFPPSGAADLHAYVEKMSARKNVTFFRDDESKNERAVRGALGLPLPK</sequence>